<name>A0AAW4FUJ3_9HYPH</name>
<dbReference type="RefSeq" id="WP_203529396.1">
    <property type="nucleotide sequence ID" value="NZ_CP083371.1"/>
</dbReference>
<protein>
    <submittedName>
        <fullName evidence="1">Uncharacterized protein</fullName>
    </submittedName>
</protein>
<keyword evidence="2" id="KW-1185">Reference proteome</keyword>
<gene>
    <name evidence="1" type="ORF">GFB56_29460</name>
</gene>
<dbReference type="Proteomes" id="UP000744980">
    <property type="component" value="Unassembled WGS sequence"/>
</dbReference>
<reference evidence="1 2" key="1">
    <citation type="submission" date="2020-01" db="EMBL/GenBank/DDBJ databases">
        <title>Draft genome assembly of Ensifer adhaerens T173.</title>
        <authorList>
            <person name="Craig J.E."/>
            <person name="Stinchcombe J.R."/>
        </authorList>
    </citation>
    <scope>NUCLEOTIDE SEQUENCE [LARGE SCALE GENOMIC DNA]</scope>
    <source>
        <strain evidence="1 2">T173</strain>
    </source>
</reference>
<dbReference type="AlphaFoldDB" id="A0AAW4FUJ3"/>
<organism evidence="1 2">
    <name type="scientific">Ensifer canadensis</name>
    <dbReference type="NCBI Taxonomy" id="555315"/>
    <lineage>
        <taxon>Bacteria</taxon>
        <taxon>Pseudomonadati</taxon>
        <taxon>Pseudomonadota</taxon>
        <taxon>Alphaproteobacteria</taxon>
        <taxon>Hyphomicrobiales</taxon>
        <taxon>Rhizobiaceae</taxon>
        <taxon>Sinorhizobium/Ensifer group</taxon>
        <taxon>Ensifer</taxon>
    </lineage>
</organism>
<evidence type="ECO:0000313" key="2">
    <source>
        <dbReference type="Proteomes" id="UP000744980"/>
    </source>
</evidence>
<evidence type="ECO:0000313" key="1">
    <source>
        <dbReference type="EMBL" id="MBM3094873.1"/>
    </source>
</evidence>
<sequence>MSNKNLETGADLYRNGERIVRLAASIYTIANDIQIAVVVPAGTATSTSGLAAVFMLGTQDTFKVVGGGDRNMHRSCRSTEQWELSCRDGEAVLRNQSAASDRRRRLLDGCG</sequence>
<accession>A0AAW4FUJ3</accession>
<proteinExistence type="predicted"/>
<dbReference type="EMBL" id="WXFA01000033">
    <property type="protein sequence ID" value="MBM3094873.1"/>
    <property type="molecule type" value="Genomic_DNA"/>
</dbReference>
<comment type="caution">
    <text evidence="1">The sequence shown here is derived from an EMBL/GenBank/DDBJ whole genome shotgun (WGS) entry which is preliminary data.</text>
</comment>